<dbReference type="InterPro" id="IPR036390">
    <property type="entry name" value="WH_DNA-bd_sf"/>
</dbReference>
<dbReference type="PRINTS" id="PR00598">
    <property type="entry name" value="HTHMARR"/>
</dbReference>
<evidence type="ECO:0000259" key="1">
    <source>
        <dbReference type="PROSITE" id="PS50995"/>
    </source>
</evidence>
<dbReference type="InterPro" id="IPR039422">
    <property type="entry name" value="MarR/SlyA-like"/>
</dbReference>
<protein>
    <submittedName>
        <fullName evidence="2">MarR family transcriptional regulator</fullName>
    </submittedName>
</protein>
<proteinExistence type="predicted"/>
<keyword evidence="3" id="KW-1185">Reference proteome</keyword>
<dbReference type="Proteomes" id="UP000325415">
    <property type="component" value="Unassembled WGS sequence"/>
</dbReference>
<dbReference type="PROSITE" id="PS50995">
    <property type="entry name" value="HTH_MARR_2"/>
    <property type="match status" value="1"/>
</dbReference>
<dbReference type="PANTHER" id="PTHR33164">
    <property type="entry name" value="TRANSCRIPTIONAL REGULATOR, MARR FAMILY"/>
    <property type="match status" value="1"/>
</dbReference>
<dbReference type="EMBL" id="QDAG01000003">
    <property type="protein sequence ID" value="KAE8129215.1"/>
    <property type="molecule type" value="Genomic_DNA"/>
</dbReference>
<dbReference type="Gene3D" id="1.10.10.10">
    <property type="entry name" value="Winged helix-like DNA-binding domain superfamily/Winged helix DNA-binding domain"/>
    <property type="match status" value="1"/>
</dbReference>
<dbReference type="GO" id="GO:0003700">
    <property type="term" value="F:DNA-binding transcription factor activity"/>
    <property type="evidence" value="ECO:0007669"/>
    <property type="project" value="InterPro"/>
</dbReference>
<dbReference type="Pfam" id="PF01047">
    <property type="entry name" value="MarR"/>
    <property type="match status" value="1"/>
</dbReference>
<dbReference type="RefSeq" id="WP_152580421.1">
    <property type="nucleotide sequence ID" value="NZ_JALCCS010000008.1"/>
</dbReference>
<dbReference type="AlphaFoldDB" id="A0A5N6S7L4"/>
<accession>A0A5N6S7L4</accession>
<dbReference type="SUPFAM" id="SSF46785">
    <property type="entry name" value="Winged helix' DNA-binding domain"/>
    <property type="match status" value="1"/>
</dbReference>
<dbReference type="OrthoDB" id="3237509at2"/>
<evidence type="ECO:0000313" key="2">
    <source>
        <dbReference type="EMBL" id="KAE8129215.1"/>
    </source>
</evidence>
<name>A0A5N6S7L4_9BIFI</name>
<feature type="domain" description="HTH marR-type" evidence="1">
    <location>
        <begin position="1"/>
        <end position="134"/>
    </location>
</feature>
<dbReference type="SMART" id="SM00347">
    <property type="entry name" value="HTH_MARR"/>
    <property type="match status" value="1"/>
</dbReference>
<evidence type="ECO:0000313" key="3">
    <source>
        <dbReference type="Proteomes" id="UP000325415"/>
    </source>
</evidence>
<reference evidence="2 3" key="1">
    <citation type="submission" date="2018-04" db="EMBL/GenBank/DDBJ databases">
        <authorList>
            <person name="Eckel V.P."/>
            <person name="Vogel R.F."/>
        </authorList>
    </citation>
    <scope>NUCLEOTIDE SEQUENCE [LARGE SCALE GENOMIC DNA]</scope>
    <source>
        <strain evidence="3">TMW 2.1764</strain>
    </source>
</reference>
<dbReference type="InterPro" id="IPR036388">
    <property type="entry name" value="WH-like_DNA-bd_sf"/>
</dbReference>
<sequence>MGFEQEAFETLLANVMSKRSLAAKQYSRYASGEPFVLRHLRKHGTAMPSQLASALRSSSGRISAVLSSLEKKGFVTREVDVKDRRNILVSITDAGREQSIKDRDEVRSSICWIFTQMGERRTRDFVDLVIEFHVYMSICKPGEPRPTREEIEKAFASLPHDEQGVGRLAGRVGVIPARRSSIRR</sequence>
<gene>
    <name evidence="2" type="ORF">DDE84_03865</name>
</gene>
<dbReference type="InterPro" id="IPR000835">
    <property type="entry name" value="HTH_MarR-typ"/>
</dbReference>
<dbReference type="GO" id="GO:0006950">
    <property type="term" value="P:response to stress"/>
    <property type="evidence" value="ECO:0007669"/>
    <property type="project" value="TreeGrafter"/>
</dbReference>
<organism evidence="2 3">
    <name type="scientific">Bifidobacterium tibiigranuli</name>
    <dbReference type="NCBI Taxonomy" id="2172043"/>
    <lineage>
        <taxon>Bacteria</taxon>
        <taxon>Bacillati</taxon>
        <taxon>Actinomycetota</taxon>
        <taxon>Actinomycetes</taxon>
        <taxon>Bifidobacteriales</taxon>
        <taxon>Bifidobacteriaceae</taxon>
        <taxon>Bifidobacterium</taxon>
    </lineage>
</organism>
<comment type="caution">
    <text evidence="2">The sequence shown here is derived from an EMBL/GenBank/DDBJ whole genome shotgun (WGS) entry which is preliminary data.</text>
</comment>
<dbReference type="PANTHER" id="PTHR33164:SF43">
    <property type="entry name" value="HTH-TYPE TRANSCRIPTIONAL REPRESSOR YETL"/>
    <property type="match status" value="1"/>
</dbReference>
<dbReference type="GeneID" id="78126828"/>